<feature type="compositionally biased region" description="Basic and acidic residues" evidence="10">
    <location>
        <begin position="56"/>
        <end position="78"/>
    </location>
</feature>
<dbReference type="SMART" id="SM00304">
    <property type="entry name" value="HAMP"/>
    <property type="match status" value="1"/>
</dbReference>
<dbReference type="AlphaFoldDB" id="A0A1T1AU35"/>
<evidence type="ECO:0000259" key="12">
    <source>
        <dbReference type="PROSITE" id="PS50109"/>
    </source>
</evidence>
<protein>
    <recommendedName>
        <fullName evidence="3">histidine kinase</fullName>
        <ecNumber evidence="3">2.7.13.3</ecNumber>
    </recommendedName>
</protein>
<dbReference type="InterPro" id="IPR036890">
    <property type="entry name" value="HATPase_C_sf"/>
</dbReference>
<dbReference type="PROSITE" id="PS50885">
    <property type="entry name" value="HAMP"/>
    <property type="match status" value="1"/>
</dbReference>
<reference evidence="14 15" key="1">
    <citation type="submission" date="2017-01" db="EMBL/GenBank/DDBJ databases">
        <title>Genome sequencing of Rhodoferax fermentans JCM 7819.</title>
        <authorList>
            <person name="Kim Y.J."/>
            <person name="Farh M.E.-A."/>
            <person name="Yang D.-C."/>
        </authorList>
    </citation>
    <scope>NUCLEOTIDE SEQUENCE [LARGE SCALE GENOMIC DNA]</scope>
    <source>
        <strain evidence="14 15">JCM 7819</strain>
    </source>
</reference>
<dbReference type="RefSeq" id="WP_078365427.1">
    <property type="nucleotide sequence ID" value="NZ_MTJN01000002.1"/>
</dbReference>
<evidence type="ECO:0000256" key="6">
    <source>
        <dbReference type="ARBA" id="ARBA00022679"/>
    </source>
</evidence>
<evidence type="ECO:0000256" key="4">
    <source>
        <dbReference type="ARBA" id="ARBA00022475"/>
    </source>
</evidence>
<dbReference type="SUPFAM" id="SSF55874">
    <property type="entry name" value="ATPase domain of HSP90 chaperone/DNA topoisomerase II/histidine kinase"/>
    <property type="match status" value="1"/>
</dbReference>
<keyword evidence="4" id="KW-1003">Cell membrane</keyword>
<dbReference type="CDD" id="cd00075">
    <property type="entry name" value="HATPase"/>
    <property type="match status" value="1"/>
</dbReference>
<keyword evidence="7" id="KW-0547">Nucleotide-binding</keyword>
<evidence type="ECO:0000256" key="8">
    <source>
        <dbReference type="ARBA" id="ARBA00022777"/>
    </source>
</evidence>
<dbReference type="InterPro" id="IPR036097">
    <property type="entry name" value="HisK_dim/P_sf"/>
</dbReference>
<feature type="transmembrane region" description="Helical" evidence="11">
    <location>
        <begin position="7"/>
        <end position="28"/>
    </location>
</feature>
<evidence type="ECO:0000256" key="7">
    <source>
        <dbReference type="ARBA" id="ARBA00022741"/>
    </source>
</evidence>
<feature type="compositionally biased region" description="Low complexity" evidence="10">
    <location>
        <begin position="82"/>
        <end position="93"/>
    </location>
</feature>
<dbReference type="SUPFAM" id="SSF47384">
    <property type="entry name" value="Homodimeric domain of signal transducing histidine kinase"/>
    <property type="match status" value="1"/>
</dbReference>
<dbReference type="InterPro" id="IPR004358">
    <property type="entry name" value="Sig_transdc_His_kin-like_C"/>
</dbReference>
<evidence type="ECO:0000256" key="1">
    <source>
        <dbReference type="ARBA" id="ARBA00000085"/>
    </source>
</evidence>
<dbReference type="PROSITE" id="PS50109">
    <property type="entry name" value="HIS_KIN"/>
    <property type="match status" value="1"/>
</dbReference>
<feature type="compositionally biased region" description="Basic and acidic residues" evidence="10">
    <location>
        <begin position="112"/>
        <end position="121"/>
    </location>
</feature>
<dbReference type="GO" id="GO:0000155">
    <property type="term" value="F:phosphorelay sensor kinase activity"/>
    <property type="evidence" value="ECO:0007669"/>
    <property type="project" value="InterPro"/>
</dbReference>
<feature type="domain" description="HAMP" evidence="13">
    <location>
        <begin position="170"/>
        <end position="222"/>
    </location>
</feature>
<evidence type="ECO:0000313" key="15">
    <source>
        <dbReference type="Proteomes" id="UP000190750"/>
    </source>
</evidence>
<keyword evidence="9" id="KW-0067">ATP-binding</keyword>
<name>A0A1T1AU35_RHOFE</name>
<dbReference type="CDD" id="cd06225">
    <property type="entry name" value="HAMP"/>
    <property type="match status" value="1"/>
</dbReference>
<feature type="domain" description="Histidine kinase" evidence="12">
    <location>
        <begin position="237"/>
        <end position="443"/>
    </location>
</feature>
<comment type="caution">
    <text evidence="14">The sequence shown here is derived from an EMBL/GenBank/DDBJ whole genome shotgun (WGS) entry which is preliminary data.</text>
</comment>
<dbReference type="SMART" id="SM00388">
    <property type="entry name" value="HisKA"/>
    <property type="match status" value="1"/>
</dbReference>
<dbReference type="OrthoDB" id="9804645at2"/>
<keyword evidence="15" id="KW-1185">Reference proteome</keyword>
<dbReference type="Pfam" id="PF00672">
    <property type="entry name" value="HAMP"/>
    <property type="match status" value="1"/>
</dbReference>
<feature type="region of interest" description="Disordered" evidence="10">
    <location>
        <begin position="51"/>
        <end position="121"/>
    </location>
</feature>
<dbReference type="PANTHER" id="PTHR44936:SF10">
    <property type="entry name" value="SENSOR PROTEIN RSTB"/>
    <property type="match status" value="1"/>
</dbReference>
<evidence type="ECO:0000256" key="9">
    <source>
        <dbReference type="ARBA" id="ARBA00022840"/>
    </source>
</evidence>
<feature type="transmembrane region" description="Helical" evidence="11">
    <location>
        <begin position="149"/>
        <end position="169"/>
    </location>
</feature>
<keyword evidence="6" id="KW-0808">Transferase</keyword>
<sequence length="446" mass="48907">MFQKLYVRIWLAVVLAVAVLILLVGWIWRMTADPPPREVVVSDEAGLIIGRGRPHHLPDDLSSREWREQRRAAREARQQTEPFGPAVPAAGPASDESGALDPKEAAASSAAEPDRPASPEFVVRMRDGQTMRMRLTRPPPSVWSRPPFGFAWMLVWVGIAVALATYPIVRTLTRRLERLQDGVQQWGEGNLSTRVPETGSDEVAFLAKRFNQAAERVETLVKSHEALLASQKSLLANASHELRSPLTRIRMGLELLGPSASEAFKSEIARNINELDQLIEEILLASRLDARQSDMGTVESVDLVGLSAEECARVGAELVLPEGEAAFQELPVQGVAKLLRRAVRNLLENARRHAAGEVSLSLLQTSTQAQIRVCDQGPGVPPELRERIFEPFYRLPGATERDGGVGLGLALVKSIAERHGGRVFCEGRPEGGACFVVELPLQAPKN</sequence>
<evidence type="ECO:0000256" key="2">
    <source>
        <dbReference type="ARBA" id="ARBA00004651"/>
    </source>
</evidence>
<dbReference type="SMART" id="SM00387">
    <property type="entry name" value="HATPase_c"/>
    <property type="match status" value="1"/>
</dbReference>
<keyword evidence="11" id="KW-0472">Membrane</keyword>
<dbReference type="InterPro" id="IPR003661">
    <property type="entry name" value="HisK_dim/P_dom"/>
</dbReference>
<dbReference type="InterPro" id="IPR005467">
    <property type="entry name" value="His_kinase_dom"/>
</dbReference>
<keyword evidence="11" id="KW-0812">Transmembrane</keyword>
<evidence type="ECO:0000259" key="13">
    <source>
        <dbReference type="PROSITE" id="PS50885"/>
    </source>
</evidence>
<comment type="catalytic activity">
    <reaction evidence="1">
        <text>ATP + protein L-histidine = ADP + protein N-phospho-L-histidine.</text>
        <dbReference type="EC" id="2.7.13.3"/>
    </reaction>
</comment>
<comment type="subcellular location">
    <subcellularLocation>
        <location evidence="2">Cell membrane</location>
        <topology evidence="2">Multi-pass membrane protein</topology>
    </subcellularLocation>
</comment>
<dbReference type="EC" id="2.7.13.3" evidence="3"/>
<dbReference type="Pfam" id="PF00512">
    <property type="entry name" value="HisKA"/>
    <property type="match status" value="1"/>
</dbReference>
<dbReference type="Gene3D" id="6.10.340.10">
    <property type="match status" value="1"/>
</dbReference>
<evidence type="ECO:0000256" key="3">
    <source>
        <dbReference type="ARBA" id="ARBA00012438"/>
    </source>
</evidence>
<gene>
    <name evidence="14" type="ORF">RF819_13295</name>
</gene>
<keyword evidence="8 14" id="KW-0418">Kinase</keyword>
<dbReference type="GO" id="GO:0005524">
    <property type="term" value="F:ATP binding"/>
    <property type="evidence" value="ECO:0007669"/>
    <property type="project" value="UniProtKB-KW"/>
</dbReference>
<dbReference type="EMBL" id="MTJN01000002">
    <property type="protein sequence ID" value="OOV07577.1"/>
    <property type="molecule type" value="Genomic_DNA"/>
</dbReference>
<dbReference type="PANTHER" id="PTHR44936">
    <property type="entry name" value="SENSOR PROTEIN CREC"/>
    <property type="match status" value="1"/>
</dbReference>
<proteinExistence type="predicted"/>
<evidence type="ECO:0000256" key="5">
    <source>
        <dbReference type="ARBA" id="ARBA00022553"/>
    </source>
</evidence>
<dbReference type="Gene3D" id="3.30.565.10">
    <property type="entry name" value="Histidine kinase-like ATPase, C-terminal domain"/>
    <property type="match status" value="1"/>
</dbReference>
<dbReference type="Proteomes" id="UP000190750">
    <property type="component" value="Unassembled WGS sequence"/>
</dbReference>
<dbReference type="PRINTS" id="PR00344">
    <property type="entry name" value="BCTRLSENSOR"/>
</dbReference>
<evidence type="ECO:0000256" key="10">
    <source>
        <dbReference type="SAM" id="MobiDB-lite"/>
    </source>
</evidence>
<dbReference type="InterPro" id="IPR003660">
    <property type="entry name" value="HAMP_dom"/>
</dbReference>
<keyword evidence="5" id="KW-0597">Phosphoprotein</keyword>
<evidence type="ECO:0000256" key="11">
    <source>
        <dbReference type="SAM" id="Phobius"/>
    </source>
</evidence>
<dbReference type="Gene3D" id="1.10.287.130">
    <property type="match status" value="1"/>
</dbReference>
<dbReference type="Pfam" id="PF02518">
    <property type="entry name" value="HATPase_c"/>
    <property type="match status" value="1"/>
</dbReference>
<dbReference type="STRING" id="28066.RF819_13295"/>
<dbReference type="InterPro" id="IPR003594">
    <property type="entry name" value="HATPase_dom"/>
</dbReference>
<dbReference type="SUPFAM" id="SSF158472">
    <property type="entry name" value="HAMP domain-like"/>
    <property type="match status" value="1"/>
</dbReference>
<dbReference type="GO" id="GO:0005886">
    <property type="term" value="C:plasma membrane"/>
    <property type="evidence" value="ECO:0007669"/>
    <property type="project" value="UniProtKB-SubCell"/>
</dbReference>
<organism evidence="14 15">
    <name type="scientific">Rhodoferax fermentans</name>
    <dbReference type="NCBI Taxonomy" id="28066"/>
    <lineage>
        <taxon>Bacteria</taxon>
        <taxon>Pseudomonadati</taxon>
        <taxon>Pseudomonadota</taxon>
        <taxon>Betaproteobacteria</taxon>
        <taxon>Burkholderiales</taxon>
        <taxon>Comamonadaceae</taxon>
        <taxon>Rhodoferax</taxon>
    </lineage>
</organism>
<keyword evidence="11" id="KW-1133">Transmembrane helix</keyword>
<evidence type="ECO:0000313" key="14">
    <source>
        <dbReference type="EMBL" id="OOV07577.1"/>
    </source>
</evidence>
<dbReference type="CDD" id="cd00082">
    <property type="entry name" value="HisKA"/>
    <property type="match status" value="1"/>
</dbReference>
<accession>A0A1T1AU35</accession>
<dbReference type="InterPro" id="IPR050980">
    <property type="entry name" value="2C_sensor_his_kinase"/>
</dbReference>